<feature type="transmembrane region" description="Helical" evidence="1">
    <location>
        <begin position="148"/>
        <end position="168"/>
    </location>
</feature>
<dbReference type="EMBL" id="RJKE01000001">
    <property type="protein sequence ID" value="ROO86141.1"/>
    <property type="molecule type" value="Genomic_DNA"/>
</dbReference>
<feature type="transmembrane region" description="Helical" evidence="1">
    <location>
        <begin position="116"/>
        <end position="136"/>
    </location>
</feature>
<reference evidence="2 3" key="1">
    <citation type="submission" date="2018-11" db="EMBL/GenBank/DDBJ databases">
        <title>Sequencing the genomes of 1000 actinobacteria strains.</title>
        <authorList>
            <person name="Klenk H.-P."/>
        </authorList>
    </citation>
    <scope>NUCLEOTIDE SEQUENCE [LARGE SCALE GENOMIC DNA]</scope>
    <source>
        <strain evidence="2 3">DSM 44254</strain>
    </source>
</reference>
<sequence length="207" mass="20157">MVTSVGVRGLGAGLVGGGGVLFAVGNVLHPLEHNAAAHAAATWEAAHLIFGLGGLLVAAGLPLVLAVGGVVRPSRIVMTGGVLFALAFAALGPGAWFEAFVAPLPGDVAAGLEKGAGGTVNAVAGSVWILAMLILGGGLARSGSRGSVRLAGAGLILTTVVMIGGPGIPVKEGLWIIPGTVVAGLSLVLLALAAVRRPERAAAEIPV</sequence>
<keyword evidence="1" id="KW-0812">Transmembrane</keyword>
<evidence type="ECO:0008006" key="4">
    <source>
        <dbReference type="Google" id="ProtNLM"/>
    </source>
</evidence>
<evidence type="ECO:0000313" key="3">
    <source>
        <dbReference type="Proteomes" id="UP000272400"/>
    </source>
</evidence>
<proteinExistence type="predicted"/>
<comment type="caution">
    <text evidence="2">The sequence shown here is derived from an EMBL/GenBank/DDBJ whole genome shotgun (WGS) entry which is preliminary data.</text>
</comment>
<gene>
    <name evidence="2" type="ORF">EDD29_3704</name>
</gene>
<feature type="transmembrane region" description="Helical" evidence="1">
    <location>
        <begin position="76"/>
        <end position="96"/>
    </location>
</feature>
<feature type="transmembrane region" description="Helical" evidence="1">
    <location>
        <begin position="174"/>
        <end position="195"/>
    </location>
</feature>
<feature type="transmembrane region" description="Helical" evidence="1">
    <location>
        <begin position="48"/>
        <end position="69"/>
    </location>
</feature>
<protein>
    <recommendedName>
        <fullName evidence="4">DUF998 domain-containing protein</fullName>
    </recommendedName>
</protein>
<organism evidence="2 3">
    <name type="scientific">Actinocorallia herbida</name>
    <dbReference type="NCBI Taxonomy" id="58109"/>
    <lineage>
        <taxon>Bacteria</taxon>
        <taxon>Bacillati</taxon>
        <taxon>Actinomycetota</taxon>
        <taxon>Actinomycetes</taxon>
        <taxon>Streptosporangiales</taxon>
        <taxon>Thermomonosporaceae</taxon>
        <taxon>Actinocorallia</taxon>
    </lineage>
</organism>
<keyword evidence="1" id="KW-0472">Membrane</keyword>
<evidence type="ECO:0000313" key="2">
    <source>
        <dbReference type="EMBL" id="ROO86141.1"/>
    </source>
</evidence>
<evidence type="ECO:0000256" key="1">
    <source>
        <dbReference type="SAM" id="Phobius"/>
    </source>
</evidence>
<name>A0A3N1CXZ5_9ACTN</name>
<dbReference type="Proteomes" id="UP000272400">
    <property type="component" value="Unassembled WGS sequence"/>
</dbReference>
<keyword evidence="3" id="KW-1185">Reference proteome</keyword>
<keyword evidence="1" id="KW-1133">Transmembrane helix</keyword>
<feature type="transmembrane region" description="Helical" evidence="1">
    <location>
        <begin position="7"/>
        <end position="28"/>
    </location>
</feature>
<accession>A0A3N1CXZ5</accession>
<dbReference type="RefSeq" id="WP_123665570.1">
    <property type="nucleotide sequence ID" value="NZ_RJKE01000001.1"/>
</dbReference>
<dbReference type="AlphaFoldDB" id="A0A3N1CXZ5"/>